<proteinExistence type="inferred from homology"/>
<evidence type="ECO:0000256" key="3">
    <source>
        <dbReference type="ARBA" id="ARBA00022630"/>
    </source>
</evidence>
<dbReference type="Gene3D" id="1.10.540.10">
    <property type="entry name" value="Acyl-CoA dehydrogenase/oxidase, N-terminal domain"/>
    <property type="match status" value="1"/>
</dbReference>
<evidence type="ECO:0000256" key="5">
    <source>
        <dbReference type="ARBA" id="ARBA00023002"/>
    </source>
</evidence>
<feature type="domain" description="Acyl-CoA dehydrogenase/oxidase N-terminal" evidence="7">
    <location>
        <begin position="6"/>
        <end position="120"/>
    </location>
</feature>
<dbReference type="InterPro" id="IPR036250">
    <property type="entry name" value="AcylCo_DH-like_C"/>
</dbReference>
<dbReference type="OrthoDB" id="9770681at2"/>
<comment type="similarity">
    <text evidence="2">Belongs to the acyl-CoA dehydrogenase family.</text>
</comment>
<dbReference type="InterPro" id="IPR046373">
    <property type="entry name" value="Acyl-CoA_Oxase/DH_mid-dom_sf"/>
</dbReference>
<dbReference type="Pfam" id="PF00441">
    <property type="entry name" value="Acyl-CoA_dh_1"/>
    <property type="match status" value="1"/>
</dbReference>
<dbReference type="Gene3D" id="1.20.140.10">
    <property type="entry name" value="Butyryl-CoA Dehydrogenase, subunit A, domain 3"/>
    <property type="match status" value="1"/>
</dbReference>
<dbReference type="InterPro" id="IPR009075">
    <property type="entry name" value="AcylCo_DH/oxidase_C"/>
</dbReference>
<keyword evidence="4" id="KW-0274">FAD</keyword>
<keyword evidence="3" id="KW-0285">Flavoprotein</keyword>
<dbReference type="EMBL" id="SIXI01000001">
    <property type="protein sequence ID" value="TBO34324.1"/>
    <property type="molecule type" value="Genomic_DNA"/>
</dbReference>
<feature type="domain" description="Acyl-CoA dehydrogenase/oxidase C-terminal" evidence="6">
    <location>
        <begin position="229"/>
        <end position="370"/>
    </location>
</feature>
<keyword evidence="9" id="KW-1185">Reference proteome</keyword>
<dbReference type="SUPFAM" id="SSF56645">
    <property type="entry name" value="Acyl-CoA dehydrogenase NM domain-like"/>
    <property type="match status" value="1"/>
</dbReference>
<dbReference type="InterPro" id="IPR037069">
    <property type="entry name" value="AcylCoA_DH/ox_N_sf"/>
</dbReference>
<comment type="cofactor">
    <cofactor evidence="1">
        <name>FAD</name>
        <dbReference type="ChEBI" id="CHEBI:57692"/>
    </cofactor>
</comment>
<sequence>MDFDFTPDQDQLRDMVARWVHKDHTFDHRRALAKAGGAQGIDPSSTWEALGGLGLLGLAVPADFDGMDMGPVEAMVVMEELGRGLVASPYAAASLMGAGLLRDHAPAALQQAWLPRVAEGTARVLPALQEKGARHRLNVVATTAVQQGGQWLLSGVKNLVPVGGDDGVAEAYIVPARVRGDVASREGIALFLVEKGAAGLQTALYPLQDASRAAELRFDHTPATLIVAEGIDALEHMVDIGIAALCAEGVGAMEALLALTVDYLNTRKQFGVVIGSFQALRHRAADMKMQLELARSMSYFATLKLTAPAAERRRAVAQAKVQLGQSMRFVGQQATQLHGGIGVTDEYVGAHYFKRLTCIELSLGDTLHHLGEVSARMTEHAGVVA</sequence>
<dbReference type="InterPro" id="IPR013786">
    <property type="entry name" value="AcylCoA_DH/ox_N"/>
</dbReference>
<comment type="caution">
    <text evidence="8">The sequence shown here is derived from an EMBL/GenBank/DDBJ whole genome shotgun (WGS) entry which is preliminary data.</text>
</comment>
<dbReference type="SUPFAM" id="SSF47203">
    <property type="entry name" value="Acyl-CoA dehydrogenase C-terminal domain-like"/>
    <property type="match status" value="1"/>
</dbReference>
<keyword evidence="5" id="KW-0560">Oxidoreductase</keyword>
<name>A0A4Q9H5X2_9BURK</name>
<evidence type="ECO:0000259" key="6">
    <source>
        <dbReference type="Pfam" id="PF00441"/>
    </source>
</evidence>
<dbReference type="Gene3D" id="2.40.110.10">
    <property type="entry name" value="Butyryl-CoA Dehydrogenase, subunit A, domain 2"/>
    <property type="match status" value="1"/>
</dbReference>
<dbReference type="CDD" id="cd00567">
    <property type="entry name" value="ACAD"/>
    <property type="match status" value="1"/>
</dbReference>
<accession>A0A4Q9H5X2</accession>
<dbReference type="PANTHER" id="PTHR43884:SF20">
    <property type="entry name" value="ACYL-COA DEHYDROGENASE FADE28"/>
    <property type="match status" value="1"/>
</dbReference>
<evidence type="ECO:0000256" key="4">
    <source>
        <dbReference type="ARBA" id="ARBA00022827"/>
    </source>
</evidence>
<dbReference type="PANTHER" id="PTHR43884">
    <property type="entry name" value="ACYL-COA DEHYDROGENASE"/>
    <property type="match status" value="1"/>
</dbReference>
<dbReference type="InterPro" id="IPR009100">
    <property type="entry name" value="AcylCoA_DH/oxidase_NM_dom_sf"/>
</dbReference>
<evidence type="ECO:0000313" key="8">
    <source>
        <dbReference type="EMBL" id="TBO34324.1"/>
    </source>
</evidence>
<dbReference type="AlphaFoldDB" id="A0A4Q9H5X2"/>
<protein>
    <submittedName>
        <fullName evidence="8">Acyl-CoA dehydrogenase</fullName>
    </submittedName>
</protein>
<dbReference type="GO" id="GO:0050660">
    <property type="term" value="F:flavin adenine dinucleotide binding"/>
    <property type="evidence" value="ECO:0007669"/>
    <property type="project" value="InterPro"/>
</dbReference>
<organism evidence="8 9">
    <name type="scientific">Aquabacterium lacunae</name>
    <dbReference type="NCBI Taxonomy" id="2528630"/>
    <lineage>
        <taxon>Bacteria</taxon>
        <taxon>Pseudomonadati</taxon>
        <taxon>Pseudomonadota</taxon>
        <taxon>Betaproteobacteria</taxon>
        <taxon>Burkholderiales</taxon>
        <taxon>Aquabacterium</taxon>
    </lineage>
</organism>
<evidence type="ECO:0000313" key="9">
    <source>
        <dbReference type="Proteomes" id="UP000292120"/>
    </source>
</evidence>
<dbReference type="Pfam" id="PF02771">
    <property type="entry name" value="Acyl-CoA_dh_N"/>
    <property type="match status" value="1"/>
</dbReference>
<evidence type="ECO:0000259" key="7">
    <source>
        <dbReference type="Pfam" id="PF02771"/>
    </source>
</evidence>
<dbReference type="RefSeq" id="WP_130966274.1">
    <property type="nucleotide sequence ID" value="NZ_SIXI01000001.1"/>
</dbReference>
<evidence type="ECO:0000256" key="2">
    <source>
        <dbReference type="ARBA" id="ARBA00009347"/>
    </source>
</evidence>
<evidence type="ECO:0000256" key="1">
    <source>
        <dbReference type="ARBA" id="ARBA00001974"/>
    </source>
</evidence>
<dbReference type="GO" id="GO:0003995">
    <property type="term" value="F:acyl-CoA dehydrogenase activity"/>
    <property type="evidence" value="ECO:0007669"/>
    <property type="project" value="TreeGrafter"/>
</dbReference>
<reference evidence="8 9" key="1">
    <citation type="submission" date="2019-02" db="EMBL/GenBank/DDBJ databases">
        <title>Aquabacterium sp. strain KMB7.</title>
        <authorList>
            <person name="Chen W.-M."/>
        </authorList>
    </citation>
    <scope>NUCLEOTIDE SEQUENCE [LARGE SCALE GENOMIC DNA]</scope>
    <source>
        <strain evidence="8 9">KMB7</strain>
    </source>
</reference>
<gene>
    <name evidence="8" type="ORF">EYS42_02570</name>
</gene>
<dbReference type="Proteomes" id="UP000292120">
    <property type="component" value="Unassembled WGS sequence"/>
</dbReference>